<sequence length="518" mass="60465">MTNRRQAEIRAQRNTEDHRRVKAILEFSRSERPFPLADEAIATRCYALWKDQKRLHRFCVGFTDIHAAKIREERDRLTGLGQMVAEARSELIREISDEVENAIMMAVNEDKRFDECLKRQAEIDRGDRSMTDKDREFAMSETATALRFNRALNLIQKEADRDYEFTFGIFALSYERVRGRNVTEDRLRRDISEYIALLRKRGASDIIEEDFRVEVMRQHALDEETFDFDPTARYFSTDTSEMVTPNTLVTRIPFRQWVVQFETQMGGPLRPSFDRWWQLLDAYRAYLAQIAPAQLIIFNAARMSIATRMFWALAGVPESFHGHTSEALPGRIELPNEADAPGNVFTSMRQRLAGLMTGLDRLLERADTLVRESHSQAMCASMLIGQCTRLLTVRIECNVYPSEYDVELIQIRSDNALELITYLENERDARIRREAEQRHEEEQEAERQPLLVDTTPMEIDAMEQEAENITDSRRLIGPSPPSPEEQESSGDETLWSGEDWDRWVEEWAEQDMDDQWWP</sequence>
<gene>
    <name evidence="2" type="ORF">SBOR_8840</name>
</gene>
<evidence type="ECO:0000313" key="2">
    <source>
        <dbReference type="EMBL" id="ESZ90769.1"/>
    </source>
</evidence>
<dbReference type="EMBL" id="AYSA01000577">
    <property type="protein sequence ID" value="ESZ90769.1"/>
    <property type="molecule type" value="Genomic_DNA"/>
</dbReference>
<feature type="region of interest" description="Disordered" evidence="1">
    <location>
        <begin position="434"/>
        <end position="501"/>
    </location>
</feature>
<dbReference type="HOGENOM" id="CLU_525960_0_0_1"/>
<organism evidence="2 3">
    <name type="scientific">Sclerotinia borealis (strain F-4128)</name>
    <dbReference type="NCBI Taxonomy" id="1432307"/>
    <lineage>
        <taxon>Eukaryota</taxon>
        <taxon>Fungi</taxon>
        <taxon>Dikarya</taxon>
        <taxon>Ascomycota</taxon>
        <taxon>Pezizomycotina</taxon>
        <taxon>Leotiomycetes</taxon>
        <taxon>Helotiales</taxon>
        <taxon>Sclerotiniaceae</taxon>
        <taxon>Sclerotinia</taxon>
    </lineage>
</organism>
<protein>
    <submittedName>
        <fullName evidence="2">Uncharacterized protein</fullName>
    </submittedName>
</protein>
<feature type="compositionally biased region" description="Basic and acidic residues" evidence="1">
    <location>
        <begin position="434"/>
        <end position="447"/>
    </location>
</feature>
<proteinExistence type="predicted"/>
<name>W9C7A9_SCLBF</name>
<evidence type="ECO:0000313" key="3">
    <source>
        <dbReference type="Proteomes" id="UP000019487"/>
    </source>
</evidence>
<reference evidence="2 3" key="1">
    <citation type="journal article" date="2014" name="Genome Announc.">
        <title>Draft genome sequence of Sclerotinia borealis, a psychrophilic plant pathogenic fungus.</title>
        <authorList>
            <person name="Mardanov A.V."/>
            <person name="Beletsky A.V."/>
            <person name="Kadnikov V.V."/>
            <person name="Ignatov A.N."/>
            <person name="Ravin N.V."/>
        </authorList>
    </citation>
    <scope>NUCLEOTIDE SEQUENCE [LARGE SCALE GENOMIC DNA]</scope>
    <source>
        <strain evidence="3">F-4157</strain>
    </source>
</reference>
<accession>W9C7A9</accession>
<keyword evidence="3" id="KW-1185">Reference proteome</keyword>
<dbReference type="OrthoDB" id="3554703at2759"/>
<comment type="caution">
    <text evidence="2">The sequence shown here is derived from an EMBL/GenBank/DDBJ whole genome shotgun (WGS) entry which is preliminary data.</text>
</comment>
<dbReference type="Proteomes" id="UP000019487">
    <property type="component" value="Unassembled WGS sequence"/>
</dbReference>
<dbReference type="AlphaFoldDB" id="W9C7A9"/>
<evidence type="ECO:0000256" key="1">
    <source>
        <dbReference type="SAM" id="MobiDB-lite"/>
    </source>
</evidence>